<evidence type="ECO:0000313" key="1">
    <source>
        <dbReference type="EMBL" id="KAF5694882.1"/>
    </source>
</evidence>
<accession>A0A8H5XJJ8</accession>
<comment type="caution">
    <text evidence="1">The sequence shown here is derived from an EMBL/GenBank/DDBJ whole genome shotgun (WGS) entry which is preliminary data.</text>
</comment>
<dbReference type="AlphaFoldDB" id="A0A8H5XJJ8"/>
<gene>
    <name evidence="1" type="ORF">FDENT_1011</name>
</gene>
<keyword evidence="2" id="KW-1185">Reference proteome</keyword>
<name>A0A8H5XJJ8_9HYPO</name>
<protein>
    <submittedName>
        <fullName evidence="1">Uncharacterized protein</fullName>
    </submittedName>
</protein>
<reference evidence="1 2" key="1">
    <citation type="submission" date="2020-05" db="EMBL/GenBank/DDBJ databases">
        <title>Identification and distribution of gene clusters putatively required for synthesis of sphingolipid metabolism inhibitors in phylogenetically diverse species of the filamentous fungus Fusarium.</title>
        <authorList>
            <person name="Kim H.-S."/>
            <person name="Busman M."/>
            <person name="Brown D.W."/>
            <person name="Divon H."/>
            <person name="Uhlig S."/>
            <person name="Proctor R.H."/>
        </authorList>
    </citation>
    <scope>NUCLEOTIDE SEQUENCE [LARGE SCALE GENOMIC DNA]</scope>
    <source>
        <strain evidence="1 2">NRRL 25311</strain>
    </source>
</reference>
<sequence>MHASTPFYSLITLAATSQSFKFTGPSTSAPLDLSEEITITWSQSNSPEHKTGPTFHLEWFSHPTGLESIGFEIETDVKVSAGQYKFTPSSNTINTLRPFAEQLSENKTFMFKANFRNESDESDVIYEASSRKYFVIGLDKVTNAGKAVGLDWGLVGSGVAAASLFMI</sequence>
<dbReference type="Proteomes" id="UP000562682">
    <property type="component" value="Unassembled WGS sequence"/>
</dbReference>
<evidence type="ECO:0000313" key="2">
    <source>
        <dbReference type="Proteomes" id="UP000562682"/>
    </source>
</evidence>
<proteinExistence type="predicted"/>
<organism evidence="1 2">
    <name type="scientific">Fusarium denticulatum</name>
    <dbReference type="NCBI Taxonomy" id="48507"/>
    <lineage>
        <taxon>Eukaryota</taxon>
        <taxon>Fungi</taxon>
        <taxon>Dikarya</taxon>
        <taxon>Ascomycota</taxon>
        <taxon>Pezizomycotina</taxon>
        <taxon>Sordariomycetes</taxon>
        <taxon>Hypocreomycetidae</taxon>
        <taxon>Hypocreales</taxon>
        <taxon>Nectriaceae</taxon>
        <taxon>Fusarium</taxon>
        <taxon>Fusarium fujikuroi species complex</taxon>
    </lineage>
</organism>
<dbReference type="EMBL" id="JAAOAK010000018">
    <property type="protein sequence ID" value="KAF5694882.1"/>
    <property type="molecule type" value="Genomic_DNA"/>
</dbReference>